<feature type="domain" description="Bacterial surface antigen (D15)" evidence="5">
    <location>
        <begin position="351"/>
        <end position="676"/>
    </location>
</feature>
<dbReference type="AlphaFoldDB" id="A0A250XE34"/>
<comment type="subcellular location">
    <subcellularLocation>
        <location evidence="3">Plastid</location>
        <location evidence="3">Chloroplast outer membrane</location>
    </subcellularLocation>
</comment>
<dbReference type="Pfam" id="PF01103">
    <property type="entry name" value="Omp85"/>
    <property type="match status" value="1"/>
</dbReference>
<keyword evidence="2" id="KW-0472">Membrane</keyword>
<dbReference type="Pfam" id="PF07244">
    <property type="entry name" value="POTRA"/>
    <property type="match status" value="1"/>
</dbReference>
<protein>
    <submittedName>
        <fullName evidence="7">Uncharacterized protein</fullName>
    </submittedName>
</protein>
<evidence type="ECO:0000313" key="7">
    <source>
        <dbReference type="EMBL" id="GAX81347.1"/>
    </source>
</evidence>
<feature type="compositionally biased region" description="Basic and acidic residues" evidence="4">
    <location>
        <begin position="71"/>
        <end position="81"/>
    </location>
</feature>
<feature type="region of interest" description="Disordered" evidence="4">
    <location>
        <begin position="49"/>
        <end position="81"/>
    </location>
</feature>
<accession>A0A250XE34</accession>
<reference evidence="7 8" key="1">
    <citation type="submission" date="2017-08" db="EMBL/GenBank/DDBJ databases">
        <title>Acidophilic green algal genome provides insights into adaptation to an acidic environment.</title>
        <authorList>
            <person name="Hirooka S."/>
            <person name="Hirose Y."/>
            <person name="Kanesaki Y."/>
            <person name="Higuchi S."/>
            <person name="Fujiwara T."/>
            <person name="Onuma R."/>
            <person name="Era A."/>
            <person name="Ohbayashi R."/>
            <person name="Uzuka A."/>
            <person name="Nozaki H."/>
            <person name="Yoshikawa H."/>
            <person name="Miyagishima S.Y."/>
        </authorList>
    </citation>
    <scope>NUCLEOTIDE SEQUENCE [LARGE SCALE GENOMIC DNA]</scope>
    <source>
        <strain evidence="7 8">NIES-2499</strain>
    </source>
</reference>
<evidence type="ECO:0000313" key="8">
    <source>
        <dbReference type="Proteomes" id="UP000232323"/>
    </source>
</evidence>
<organism evidence="7 8">
    <name type="scientific">Chlamydomonas eustigma</name>
    <dbReference type="NCBI Taxonomy" id="1157962"/>
    <lineage>
        <taxon>Eukaryota</taxon>
        <taxon>Viridiplantae</taxon>
        <taxon>Chlorophyta</taxon>
        <taxon>core chlorophytes</taxon>
        <taxon>Chlorophyceae</taxon>
        <taxon>CS clade</taxon>
        <taxon>Chlamydomonadales</taxon>
        <taxon>Chlamydomonadaceae</taxon>
        <taxon>Chlamydomonas</taxon>
    </lineage>
</organism>
<name>A0A250XE34_9CHLO</name>
<dbReference type="EMBL" id="BEGY01000064">
    <property type="protein sequence ID" value="GAX81347.1"/>
    <property type="molecule type" value="Genomic_DNA"/>
</dbReference>
<keyword evidence="8" id="KW-1185">Reference proteome</keyword>
<dbReference type="InterPro" id="IPR010827">
    <property type="entry name" value="BamA/TamA_POTRA"/>
</dbReference>
<feature type="domain" description="POTRA" evidence="6">
    <location>
        <begin position="252"/>
        <end position="316"/>
    </location>
</feature>
<evidence type="ECO:0000256" key="3">
    <source>
        <dbReference type="ARBA" id="ARBA00024013"/>
    </source>
</evidence>
<dbReference type="GO" id="GO:0009707">
    <property type="term" value="C:chloroplast outer membrane"/>
    <property type="evidence" value="ECO:0007669"/>
    <property type="project" value="UniProtKB-SubCell"/>
</dbReference>
<dbReference type="PANTHER" id="PTHR12815">
    <property type="entry name" value="SORTING AND ASSEMBLY MACHINERY SAMM50 PROTEIN FAMILY MEMBER"/>
    <property type="match status" value="1"/>
</dbReference>
<comment type="caution">
    <text evidence="7">The sequence shown here is derived from an EMBL/GenBank/DDBJ whole genome shotgun (WGS) entry which is preliminary data.</text>
</comment>
<evidence type="ECO:0000259" key="6">
    <source>
        <dbReference type="Pfam" id="PF07244"/>
    </source>
</evidence>
<proteinExistence type="predicted"/>
<dbReference type="STRING" id="1157962.A0A250XE34"/>
<gene>
    <name evidence="7" type="ORF">CEUSTIGMA_g8778.t1</name>
</gene>
<evidence type="ECO:0000256" key="4">
    <source>
        <dbReference type="SAM" id="MobiDB-lite"/>
    </source>
</evidence>
<dbReference type="Gene3D" id="2.40.160.50">
    <property type="entry name" value="membrane protein fhac: a member of the omp85/tpsb transporter family"/>
    <property type="match status" value="1"/>
</dbReference>
<dbReference type="OrthoDB" id="2013615at2759"/>
<dbReference type="InterPro" id="IPR039910">
    <property type="entry name" value="D15-like"/>
</dbReference>
<keyword evidence="1" id="KW-0934">Plastid</keyword>
<keyword evidence="1" id="KW-1002">Plastid outer membrane</keyword>
<dbReference type="PANTHER" id="PTHR12815:SF32">
    <property type="entry name" value="OUTER ENVELOPE PROTEIN 80, CHLOROPLASTIC"/>
    <property type="match status" value="1"/>
</dbReference>
<evidence type="ECO:0000256" key="1">
    <source>
        <dbReference type="ARBA" id="ARBA00022805"/>
    </source>
</evidence>
<evidence type="ECO:0000256" key="2">
    <source>
        <dbReference type="ARBA" id="ARBA00023136"/>
    </source>
</evidence>
<evidence type="ECO:0000259" key="5">
    <source>
        <dbReference type="Pfam" id="PF01103"/>
    </source>
</evidence>
<dbReference type="Proteomes" id="UP000232323">
    <property type="component" value="Unassembled WGS sequence"/>
</dbReference>
<dbReference type="Gene3D" id="3.10.20.310">
    <property type="entry name" value="membrane protein fhac"/>
    <property type="match status" value="3"/>
</dbReference>
<dbReference type="InterPro" id="IPR000184">
    <property type="entry name" value="Bac_surfAg_D15"/>
</dbReference>
<sequence>MSAGAQIPLLLLGNNDAKTDIDVLQWGLRVRSAPPTRVHMARPFGSLSDAALQSRPDGVTQQKQVPKLVGTRKETANKSDRPQERILISEVEITGADADLKKLAMNTIKTRPNFAYTLDEVKKDVERVFNTGWFRECVPDAVDTRDGVKLIIKVVPNEELKGMVMTGANILPNNVIDNALHDMQGKTMNFVSVKRAIKKLDSWYSDQGIVGQVTDFDFKEGILRIQCAEAVVGSIDLQFIDPQTQLPREKPRTRPEIIRRHLQTEPGKVYSLTQAKRDIASIYSTGLFEDVSIAPKEAEDSTETHPKIDLTLNLLERKTGGMGAGGGLSAQATAEGGMPGFVGSFSYSEKNLFGLNHRLSARAELGQIDKNFQVVYTDPWLWGDKHRTSRTISLMNTRTSGFVVLGRPAPETAAAAGTTANGLGAGPVSSTSASSDTVLLSRLTGGVEYQRPLSATWSGTLGAHVQRTSCINEHGIKLNTDCYGAPLTCSGHPEDKQLLTSMSTSYGNPEDDSQLLFSLDQSVPFLQRDWLRFTRFRLRVDKPIPLPGPFTWLLKAKGGHVQGDLPPYEAFPIGGTNSVRGYSEGSVGSGRSWIECTSELRFPVMSAVSGCLFFDYGSDLGSGASVIGNPAGIREKPGWGYGYGGGVRMDTPVGPLRLEYAWNAKHVGRFHVGVGYD</sequence>